<reference evidence="2 3" key="1">
    <citation type="submission" date="2024-02" db="EMBL/GenBank/DDBJ databases">
        <authorList>
            <person name="Vignale AGUSTIN F."/>
            <person name="Sosa J E."/>
            <person name="Modenutti C."/>
        </authorList>
    </citation>
    <scope>NUCLEOTIDE SEQUENCE [LARGE SCALE GENOMIC DNA]</scope>
</reference>
<dbReference type="CDD" id="cd06257">
    <property type="entry name" value="DnaJ"/>
    <property type="match status" value="1"/>
</dbReference>
<gene>
    <name evidence="2" type="ORF">ILEXP_LOCUS23123</name>
</gene>
<dbReference type="PROSITE" id="PS50076">
    <property type="entry name" value="DNAJ_2"/>
    <property type="match status" value="1"/>
</dbReference>
<dbReference type="PANTHER" id="PTHR44743">
    <property type="entry name" value="PUTATIVE, EXPRESSED-RELATED"/>
    <property type="match status" value="1"/>
</dbReference>
<name>A0ABC8SI78_9AQUA</name>
<dbReference type="PROSITE" id="PS00636">
    <property type="entry name" value="DNAJ_1"/>
    <property type="match status" value="1"/>
</dbReference>
<dbReference type="SMART" id="SM00271">
    <property type="entry name" value="DnaJ"/>
    <property type="match status" value="1"/>
</dbReference>
<dbReference type="InterPro" id="IPR018253">
    <property type="entry name" value="DnaJ_domain_CS"/>
</dbReference>
<dbReference type="SUPFAM" id="SSF46565">
    <property type="entry name" value="Chaperone J-domain"/>
    <property type="match status" value="1"/>
</dbReference>
<sequence>MESNKRLPSYYSILGICTDSSGEDIRRAYRKLAMQWHPDKWTRTPSLLGEAKLKFQQIQEAYSVLSDHKKRTMYDAGLNEPDEEEDEGFADLFPEMMSLIAEARREGFADLFPEMMSLIAEARREDKSYSMKELQTMFWEMAKGFEFPDWSNFHQQPVYDSPPWFCTSVRLDDSRTSKRARWDTHTVAERSSQFHMTGHERKKRVMPCWIVHASKALCRGCGLAKRTLLHTFSSVSLGNANLGDLDIKSFES</sequence>
<organism evidence="2 3">
    <name type="scientific">Ilex paraguariensis</name>
    <name type="common">yerba mate</name>
    <dbReference type="NCBI Taxonomy" id="185542"/>
    <lineage>
        <taxon>Eukaryota</taxon>
        <taxon>Viridiplantae</taxon>
        <taxon>Streptophyta</taxon>
        <taxon>Embryophyta</taxon>
        <taxon>Tracheophyta</taxon>
        <taxon>Spermatophyta</taxon>
        <taxon>Magnoliopsida</taxon>
        <taxon>eudicotyledons</taxon>
        <taxon>Gunneridae</taxon>
        <taxon>Pentapetalae</taxon>
        <taxon>asterids</taxon>
        <taxon>campanulids</taxon>
        <taxon>Aquifoliales</taxon>
        <taxon>Aquifoliaceae</taxon>
        <taxon>Ilex</taxon>
    </lineage>
</organism>
<dbReference type="InterPro" id="IPR001623">
    <property type="entry name" value="DnaJ_domain"/>
</dbReference>
<dbReference type="EMBL" id="CAUOFW020002580">
    <property type="protein sequence ID" value="CAK9154768.1"/>
    <property type="molecule type" value="Genomic_DNA"/>
</dbReference>
<dbReference type="Proteomes" id="UP001642360">
    <property type="component" value="Unassembled WGS sequence"/>
</dbReference>
<dbReference type="Gene3D" id="1.10.287.110">
    <property type="entry name" value="DnaJ domain"/>
    <property type="match status" value="1"/>
</dbReference>
<evidence type="ECO:0000313" key="2">
    <source>
        <dbReference type="EMBL" id="CAK9154768.1"/>
    </source>
</evidence>
<evidence type="ECO:0000259" key="1">
    <source>
        <dbReference type="PROSITE" id="PS50076"/>
    </source>
</evidence>
<dbReference type="InterPro" id="IPR036869">
    <property type="entry name" value="J_dom_sf"/>
</dbReference>
<protein>
    <recommendedName>
        <fullName evidence="1">J domain-containing protein</fullName>
    </recommendedName>
</protein>
<dbReference type="PANTHER" id="PTHR44743:SF10">
    <property type="entry name" value="J DOMAIN-CONTAINING PROTEIN"/>
    <property type="match status" value="1"/>
</dbReference>
<evidence type="ECO:0000313" key="3">
    <source>
        <dbReference type="Proteomes" id="UP001642360"/>
    </source>
</evidence>
<accession>A0ABC8SI78</accession>
<comment type="caution">
    <text evidence="2">The sequence shown here is derived from an EMBL/GenBank/DDBJ whole genome shotgun (WGS) entry which is preliminary data.</text>
</comment>
<feature type="domain" description="J" evidence="1">
    <location>
        <begin position="9"/>
        <end position="78"/>
    </location>
</feature>
<dbReference type="PRINTS" id="PR00625">
    <property type="entry name" value="JDOMAIN"/>
</dbReference>
<keyword evidence="3" id="KW-1185">Reference proteome</keyword>
<proteinExistence type="predicted"/>
<dbReference type="Pfam" id="PF00226">
    <property type="entry name" value="DnaJ"/>
    <property type="match status" value="1"/>
</dbReference>
<dbReference type="AlphaFoldDB" id="A0ABC8SI78"/>